<feature type="domain" description="ABC3 transporter permease C-terminal" evidence="12">
    <location>
        <begin position="236"/>
        <end position="347"/>
    </location>
</feature>
<feature type="transmembrane region" description="Helical" evidence="11">
    <location>
        <begin position="15"/>
        <end position="36"/>
    </location>
</feature>
<evidence type="ECO:0000256" key="1">
    <source>
        <dbReference type="ARBA" id="ARBA00004651"/>
    </source>
</evidence>
<organism evidence="13 14">
    <name type="scientific">Ligilactobacillus araffinosus DSM 20653</name>
    <dbReference type="NCBI Taxonomy" id="1423820"/>
    <lineage>
        <taxon>Bacteria</taxon>
        <taxon>Bacillati</taxon>
        <taxon>Bacillota</taxon>
        <taxon>Bacilli</taxon>
        <taxon>Lactobacillales</taxon>
        <taxon>Lactobacillaceae</taxon>
        <taxon>Ligilactobacillus</taxon>
    </lineage>
</organism>
<evidence type="ECO:0000256" key="4">
    <source>
        <dbReference type="ARBA" id="ARBA00016962"/>
    </source>
</evidence>
<proteinExistence type="inferred from homology"/>
<evidence type="ECO:0000256" key="9">
    <source>
        <dbReference type="ARBA" id="ARBA00023136"/>
    </source>
</evidence>
<gene>
    <name evidence="13" type="ORF">FC64_GL000288</name>
</gene>
<evidence type="ECO:0000256" key="11">
    <source>
        <dbReference type="SAM" id="Phobius"/>
    </source>
</evidence>
<comment type="function">
    <text evidence="10">Part of the ABC transporter complex hrt involved in hemin import. Responsible for the translocation of the substrate across the membrane.</text>
</comment>
<keyword evidence="7 11" id="KW-0812">Transmembrane</keyword>
<evidence type="ECO:0000256" key="8">
    <source>
        <dbReference type="ARBA" id="ARBA00022989"/>
    </source>
</evidence>
<evidence type="ECO:0000256" key="2">
    <source>
        <dbReference type="ARBA" id="ARBA00008697"/>
    </source>
</evidence>
<evidence type="ECO:0000313" key="14">
    <source>
        <dbReference type="Proteomes" id="UP000051291"/>
    </source>
</evidence>
<evidence type="ECO:0000313" key="13">
    <source>
        <dbReference type="EMBL" id="KRM52736.1"/>
    </source>
</evidence>
<feature type="transmembrane region" description="Helical" evidence="11">
    <location>
        <begin position="277"/>
        <end position="307"/>
    </location>
</feature>
<sequence>MFLALKEIKHEKLRYGLVISMVVLISYLIFILTSLAQGLGSQNTAAIDTWNIKQVVLNKDSDINMRQSFLTIQQVNQLHQGKNDAIIGQAAVVAKHSDLPQISATFIGIKPTQFIYKDMKVIKGHKPLTNRQLVVDSSFETKGYKIGQWVKLNSLNQKYQIVGFVKNAKINISPIAYGRLSAWKAISNLNPNLAANALVTRNKYYKVTDNNLKAYSVSAFINNLPGYTAQNMTFEFMIGFLMVISLIVIAIFLYIITNQKLPNYAVLRAQGVPAKTLVISTIMQSLILVVSGILIGALLTWITSLVIPAAVPMTFNVPVLSTVAAGLVLTSIIGAILPVRTIMKIDPVKVIG</sequence>
<evidence type="ECO:0000256" key="6">
    <source>
        <dbReference type="ARBA" id="ARBA00022475"/>
    </source>
</evidence>
<name>A0A0R1ZCW4_9LACO</name>
<comment type="subunit">
    <text evidence="3">The complex is composed of two ATP-binding proteins (HrtA), two transmembrane proteins (HrtB) and a solute-binding protein.</text>
</comment>
<dbReference type="Pfam" id="PF02687">
    <property type="entry name" value="FtsX"/>
    <property type="match status" value="1"/>
</dbReference>
<dbReference type="PANTHER" id="PTHR43738:SF1">
    <property type="entry name" value="HEMIN TRANSPORT SYSTEM PERMEASE PROTEIN HRTB-RELATED"/>
    <property type="match status" value="1"/>
</dbReference>
<evidence type="ECO:0000256" key="3">
    <source>
        <dbReference type="ARBA" id="ARBA00011131"/>
    </source>
</evidence>
<feature type="transmembrane region" description="Helical" evidence="11">
    <location>
        <begin position="319"/>
        <end position="339"/>
    </location>
</feature>
<dbReference type="PANTHER" id="PTHR43738">
    <property type="entry name" value="ABC TRANSPORTER, MEMBRANE PROTEIN"/>
    <property type="match status" value="1"/>
</dbReference>
<comment type="caution">
    <text evidence="13">The sequence shown here is derived from an EMBL/GenBank/DDBJ whole genome shotgun (WGS) entry which is preliminary data.</text>
</comment>
<evidence type="ECO:0000259" key="12">
    <source>
        <dbReference type="Pfam" id="PF02687"/>
    </source>
</evidence>
<evidence type="ECO:0000256" key="10">
    <source>
        <dbReference type="ARBA" id="ARBA00024973"/>
    </source>
</evidence>
<protein>
    <recommendedName>
        <fullName evidence="4">Putative hemin transport system permease protein HrtB</fullName>
    </recommendedName>
</protein>
<reference evidence="13 14" key="1">
    <citation type="journal article" date="2015" name="Genome Announc.">
        <title>Expanding the biotechnology potential of lactobacilli through comparative genomics of 213 strains and associated genera.</title>
        <authorList>
            <person name="Sun Z."/>
            <person name="Harris H.M."/>
            <person name="McCann A."/>
            <person name="Guo C."/>
            <person name="Argimon S."/>
            <person name="Zhang W."/>
            <person name="Yang X."/>
            <person name="Jeffery I.B."/>
            <person name="Cooney J.C."/>
            <person name="Kagawa T.F."/>
            <person name="Liu W."/>
            <person name="Song Y."/>
            <person name="Salvetti E."/>
            <person name="Wrobel A."/>
            <person name="Rasinkangas P."/>
            <person name="Parkhill J."/>
            <person name="Rea M.C."/>
            <person name="O'Sullivan O."/>
            <person name="Ritari J."/>
            <person name="Douillard F.P."/>
            <person name="Paul Ross R."/>
            <person name="Yang R."/>
            <person name="Briner A.E."/>
            <person name="Felis G.E."/>
            <person name="de Vos W.M."/>
            <person name="Barrangou R."/>
            <person name="Klaenhammer T.R."/>
            <person name="Caufield P.W."/>
            <person name="Cui Y."/>
            <person name="Zhang H."/>
            <person name="O'Toole P.W."/>
        </authorList>
    </citation>
    <scope>NUCLEOTIDE SEQUENCE [LARGE SCALE GENOMIC DNA]</scope>
    <source>
        <strain evidence="13 14">DSM 20653</strain>
    </source>
</reference>
<keyword evidence="6" id="KW-1003">Cell membrane</keyword>
<dbReference type="RefSeq" id="WP_057906437.1">
    <property type="nucleotide sequence ID" value="NZ_AYYZ01000015.1"/>
</dbReference>
<dbReference type="AlphaFoldDB" id="A0A0R1ZCW4"/>
<feature type="transmembrane region" description="Helical" evidence="11">
    <location>
        <begin position="236"/>
        <end position="256"/>
    </location>
</feature>
<dbReference type="InterPro" id="IPR003838">
    <property type="entry name" value="ABC3_permease_C"/>
</dbReference>
<accession>A0A0R1ZCW4</accession>
<dbReference type="PATRIC" id="fig|1423820.4.peg.289"/>
<comment type="similarity">
    <text evidence="2">Belongs to the ABC-4 integral membrane protein family. HrtB subfamily.</text>
</comment>
<keyword evidence="14" id="KW-1185">Reference proteome</keyword>
<keyword evidence="9 11" id="KW-0472">Membrane</keyword>
<dbReference type="EMBL" id="AYYZ01000015">
    <property type="protein sequence ID" value="KRM52736.1"/>
    <property type="molecule type" value="Genomic_DNA"/>
</dbReference>
<keyword evidence="5" id="KW-0813">Transport</keyword>
<dbReference type="GO" id="GO:0005886">
    <property type="term" value="C:plasma membrane"/>
    <property type="evidence" value="ECO:0007669"/>
    <property type="project" value="UniProtKB-SubCell"/>
</dbReference>
<keyword evidence="8 11" id="KW-1133">Transmembrane helix</keyword>
<dbReference type="Proteomes" id="UP000051291">
    <property type="component" value="Unassembled WGS sequence"/>
</dbReference>
<dbReference type="InterPro" id="IPR051125">
    <property type="entry name" value="ABC-4/HrtB_transporter"/>
</dbReference>
<dbReference type="STRING" id="1423820.FC64_GL000288"/>
<evidence type="ECO:0000256" key="7">
    <source>
        <dbReference type="ARBA" id="ARBA00022692"/>
    </source>
</evidence>
<comment type="subcellular location">
    <subcellularLocation>
        <location evidence="1">Cell membrane</location>
        <topology evidence="1">Multi-pass membrane protein</topology>
    </subcellularLocation>
</comment>
<evidence type="ECO:0000256" key="5">
    <source>
        <dbReference type="ARBA" id="ARBA00022448"/>
    </source>
</evidence>